<dbReference type="EMBL" id="JAERUA010000023">
    <property type="protein sequence ID" value="KAI1883511.1"/>
    <property type="molecule type" value="Genomic_DNA"/>
</dbReference>
<feature type="compositionally biased region" description="Low complexity" evidence="1">
    <location>
        <begin position="127"/>
        <end position="141"/>
    </location>
</feature>
<evidence type="ECO:0000313" key="3">
    <source>
        <dbReference type="EMBL" id="KAI1883511.1"/>
    </source>
</evidence>
<proteinExistence type="predicted"/>
<dbReference type="Pfam" id="PF01390">
    <property type="entry name" value="SEA"/>
    <property type="match status" value="1"/>
</dbReference>
<dbReference type="AlphaFoldDB" id="A0A8T3CHJ7"/>
<gene>
    <name evidence="3" type="ORF">AGOR_G00232300</name>
</gene>
<name>A0A8T3CHJ7_9TELE</name>
<dbReference type="InterPro" id="IPR000082">
    <property type="entry name" value="SEA_dom"/>
</dbReference>
<dbReference type="OrthoDB" id="8960525at2759"/>
<feature type="region of interest" description="Disordered" evidence="1">
    <location>
        <begin position="112"/>
        <end position="141"/>
    </location>
</feature>
<organism evidence="3 4">
    <name type="scientific">Albula goreensis</name>
    <dbReference type="NCBI Taxonomy" id="1534307"/>
    <lineage>
        <taxon>Eukaryota</taxon>
        <taxon>Metazoa</taxon>
        <taxon>Chordata</taxon>
        <taxon>Craniata</taxon>
        <taxon>Vertebrata</taxon>
        <taxon>Euteleostomi</taxon>
        <taxon>Actinopterygii</taxon>
        <taxon>Neopterygii</taxon>
        <taxon>Teleostei</taxon>
        <taxon>Albuliformes</taxon>
        <taxon>Albulidae</taxon>
        <taxon>Albula</taxon>
    </lineage>
</organism>
<protein>
    <recommendedName>
        <fullName evidence="2">SEA domain-containing protein</fullName>
    </recommendedName>
</protein>
<accession>A0A8T3CHJ7</accession>
<dbReference type="SUPFAM" id="SSF82671">
    <property type="entry name" value="SEA domain"/>
    <property type="match status" value="1"/>
</dbReference>
<sequence length="141" mass="15401">MIRSQGLSIPIPIRTLVLLYLDPNTSEHLELARNVTEEVNRIFRIKFPKIFVRCKVDGFWKGSVGVNMTLAFKSQEVVPSSSTVVAFLSAALSTGGLYLNIIPGSINAWETRRSTTPTPVPEVSNPQTSQASSYTSSLSAT</sequence>
<evidence type="ECO:0000259" key="2">
    <source>
        <dbReference type="Pfam" id="PF01390"/>
    </source>
</evidence>
<evidence type="ECO:0000313" key="4">
    <source>
        <dbReference type="Proteomes" id="UP000829720"/>
    </source>
</evidence>
<dbReference type="InterPro" id="IPR036364">
    <property type="entry name" value="SEA_dom_sf"/>
</dbReference>
<feature type="domain" description="SEA" evidence="2">
    <location>
        <begin position="21"/>
        <end position="86"/>
    </location>
</feature>
<reference evidence="3" key="1">
    <citation type="submission" date="2021-01" db="EMBL/GenBank/DDBJ databases">
        <authorList>
            <person name="Zahm M."/>
            <person name="Roques C."/>
            <person name="Cabau C."/>
            <person name="Klopp C."/>
            <person name="Donnadieu C."/>
            <person name="Jouanno E."/>
            <person name="Lampietro C."/>
            <person name="Louis A."/>
            <person name="Herpin A."/>
            <person name="Echchiki A."/>
            <person name="Berthelot C."/>
            <person name="Parey E."/>
            <person name="Roest-Crollius H."/>
            <person name="Braasch I."/>
            <person name="Postlethwait J."/>
            <person name="Bobe J."/>
            <person name="Montfort J."/>
            <person name="Bouchez O."/>
            <person name="Begum T."/>
            <person name="Mejri S."/>
            <person name="Adams A."/>
            <person name="Chen W.-J."/>
            <person name="Guiguen Y."/>
        </authorList>
    </citation>
    <scope>NUCLEOTIDE SEQUENCE</scope>
    <source>
        <tissue evidence="3">Blood</tissue>
    </source>
</reference>
<evidence type="ECO:0000256" key="1">
    <source>
        <dbReference type="SAM" id="MobiDB-lite"/>
    </source>
</evidence>
<keyword evidence="4" id="KW-1185">Reference proteome</keyword>
<dbReference type="Gene3D" id="3.30.70.960">
    <property type="entry name" value="SEA domain"/>
    <property type="match status" value="1"/>
</dbReference>
<dbReference type="Proteomes" id="UP000829720">
    <property type="component" value="Unassembled WGS sequence"/>
</dbReference>
<comment type="caution">
    <text evidence="3">The sequence shown here is derived from an EMBL/GenBank/DDBJ whole genome shotgun (WGS) entry which is preliminary data.</text>
</comment>